<reference evidence="1 3" key="2">
    <citation type="submission" date="2018-11" db="EMBL/GenBank/DDBJ databases">
        <authorList>
            <consortium name="Pathogen Informatics"/>
        </authorList>
    </citation>
    <scope>NUCLEOTIDE SEQUENCE [LARGE SCALE GENOMIC DNA]</scope>
</reference>
<accession>A0A0N4U1P1</accession>
<keyword evidence="3" id="KW-1185">Reference proteome</keyword>
<proteinExistence type="predicted"/>
<dbReference type="EMBL" id="UYYG01001151">
    <property type="protein sequence ID" value="VDN54921.1"/>
    <property type="molecule type" value="Genomic_DNA"/>
</dbReference>
<dbReference type="AlphaFoldDB" id="A0A0N4U1P1"/>
<dbReference type="WBParaSite" id="DME_0000053401-mRNA-1">
    <property type="protein sequence ID" value="DME_0000053401-mRNA-1"/>
    <property type="gene ID" value="DME_0000053401"/>
</dbReference>
<evidence type="ECO:0000313" key="1">
    <source>
        <dbReference type="EMBL" id="VDN54921.1"/>
    </source>
</evidence>
<dbReference type="Proteomes" id="UP000038040">
    <property type="component" value="Unplaced"/>
</dbReference>
<protein>
    <submittedName>
        <fullName evidence="1 4">Uncharacterized protein</fullName>
    </submittedName>
</protein>
<evidence type="ECO:0000313" key="3">
    <source>
        <dbReference type="Proteomes" id="UP000274756"/>
    </source>
</evidence>
<organism evidence="2 4">
    <name type="scientific">Dracunculus medinensis</name>
    <name type="common">Guinea worm</name>
    <dbReference type="NCBI Taxonomy" id="318479"/>
    <lineage>
        <taxon>Eukaryota</taxon>
        <taxon>Metazoa</taxon>
        <taxon>Ecdysozoa</taxon>
        <taxon>Nematoda</taxon>
        <taxon>Chromadorea</taxon>
        <taxon>Rhabditida</taxon>
        <taxon>Spirurina</taxon>
        <taxon>Dracunculoidea</taxon>
        <taxon>Dracunculidae</taxon>
        <taxon>Dracunculus</taxon>
    </lineage>
</organism>
<sequence length="85" mass="9544">MYLAGLERDPQFISSSFFVVAQPVKFFAIRFQIESYLFPVGGRFFSWAKKRMAGIASAPPYPIPTPYFTNAGDLPPGYEESTNPN</sequence>
<evidence type="ECO:0000313" key="4">
    <source>
        <dbReference type="WBParaSite" id="DME_0000053401-mRNA-1"/>
    </source>
</evidence>
<gene>
    <name evidence="1" type="ORF">DME_LOCUS4894</name>
</gene>
<dbReference type="Proteomes" id="UP000274756">
    <property type="component" value="Unassembled WGS sequence"/>
</dbReference>
<name>A0A0N4U1P1_DRAME</name>
<reference evidence="4" key="1">
    <citation type="submission" date="2017-02" db="UniProtKB">
        <authorList>
            <consortium name="WormBaseParasite"/>
        </authorList>
    </citation>
    <scope>IDENTIFICATION</scope>
</reference>
<evidence type="ECO:0000313" key="2">
    <source>
        <dbReference type="Proteomes" id="UP000038040"/>
    </source>
</evidence>